<organism evidence="4 5">
    <name type="scientific">Cannabis sativa</name>
    <name type="common">Hemp</name>
    <name type="synonym">Marijuana</name>
    <dbReference type="NCBI Taxonomy" id="3483"/>
    <lineage>
        <taxon>Eukaryota</taxon>
        <taxon>Viridiplantae</taxon>
        <taxon>Streptophyta</taxon>
        <taxon>Embryophyta</taxon>
        <taxon>Tracheophyta</taxon>
        <taxon>Spermatophyta</taxon>
        <taxon>Magnoliopsida</taxon>
        <taxon>eudicotyledons</taxon>
        <taxon>Gunneridae</taxon>
        <taxon>Pentapetalae</taxon>
        <taxon>rosids</taxon>
        <taxon>fabids</taxon>
        <taxon>Rosales</taxon>
        <taxon>Cannabaceae</taxon>
        <taxon>Cannabis</taxon>
    </lineage>
</organism>
<evidence type="ECO:0000256" key="2">
    <source>
        <dbReference type="ARBA" id="ARBA00023242"/>
    </source>
</evidence>
<dbReference type="InterPro" id="IPR053016">
    <property type="entry name" value="CTF18-RFC_complex"/>
</dbReference>
<sequence length="364" mass="40863">MRKRSRIDEDIVLDEDEGLLRYLPPRDGQFLRNNKDPDGIRKNFKQSDDSENKNANSVAARIYGTEGKITGPDLEQKAKQRILSNKNFATLARFFLLRGPGAWKDNTCTLLQGMWNYRVVVEVIDEIDGALGDGKGAFVEVSADTEKSDGGKENVANEDNAQKHPRRRAVKSELPSRPVICICNDLYAPALRPLRRVAKCKSLTCSNMQQRGMKTNQIGLTAADSLVGGSQVVGRKDMSKSVFDIWKRGIEGFSKKNRRKGDPIMKVRPIPAALNSLSEKEKADLDQLVGKMGYKSGHYVLALAMKQVLINEVEKAKDLATKRYHNKCEFQVNKPQRDPLVFLTDHAGFTNAVKRPVKFIEFLL</sequence>
<dbReference type="Proteomes" id="UP000596661">
    <property type="component" value="Chromosome 7"/>
</dbReference>
<dbReference type="InterPro" id="IPR027417">
    <property type="entry name" value="P-loop_NTPase"/>
</dbReference>
<feature type="region of interest" description="Disordered" evidence="3">
    <location>
        <begin position="28"/>
        <end position="55"/>
    </location>
</feature>
<dbReference type="AlphaFoldDB" id="A0A803Q3L7"/>
<reference evidence="4" key="2">
    <citation type="submission" date="2021-03" db="UniProtKB">
        <authorList>
            <consortium name="EnsemblPlants"/>
        </authorList>
    </citation>
    <scope>IDENTIFICATION</scope>
</reference>
<evidence type="ECO:0000313" key="5">
    <source>
        <dbReference type="Proteomes" id="UP000596661"/>
    </source>
</evidence>
<feature type="region of interest" description="Disordered" evidence="3">
    <location>
        <begin position="143"/>
        <end position="171"/>
    </location>
</feature>
<dbReference type="EMBL" id="UZAU01000629">
    <property type="status" value="NOT_ANNOTATED_CDS"/>
    <property type="molecule type" value="Genomic_DNA"/>
</dbReference>
<evidence type="ECO:0000256" key="3">
    <source>
        <dbReference type="SAM" id="MobiDB-lite"/>
    </source>
</evidence>
<dbReference type="Gramene" id="evm.model.07.170">
    <property type="protein sequence ID" value="cds.evm.model.07.170"/>
    <property type="gene ID" value="evm.TU.07.170"/>
</dbReference>
<dbReference type="PANTHER" id="PTHR46765:SF1">
    <property type="entry name" value="P-LOOP CONTAINING NUCLEOSIDE TRIPHOSPHATE HYDROLASES SUPERFAMILY PROTEIN"/>
    <property type="match status" value="1"/>
</dbReference>
<reference evidence="4" key="1">
    <citation type="submission" date="2018-11" db="EMBL/GenBank/DDBJ databases">
        <authorList>
            <person name="Grassa J C."/>
        </authorList>
    </citation>
    <scope>NUCLEOTIDE SEQUENCE [LARGE SCALE GENOMIC DNA]</scope>
</reference>
<keyword evidence="5" id="KW-1185">Reference proteome</keyword>
<evidence type="ECO:0000313" key="4">
    <source>
        <dbReference type="EnsemblPlants" id="cds.evm.model.07.170"/>
    </source>
</evidence>
<dbReference type="EnsemblPlants" id="evm.model.07.170">
    <property type="protein sequence ID" value="cds.evm.model.07.170"/>
    <property type="gene ID" value="evm.TU.07.170"/>
</dbReference>
<dbReference type="Gene3D" id="3.40.50.300">
    <property type="entry name" value="P-loop containing nucleotide triphosphate hydrolases"/>
    <property type="match status" value="1"/>
</dbReference>
<evidence type="ECO:0000256" key="1">
    <source>
        <dbReference type="ARBA" id="ARBA00004123"/>
    </source>
</evidence>
<protein>
    <submittedName>
        <fullName evidence="4">Uncharacterized protein</fullName>
    </submittedName>
</protein>
<proteinExistence type="predicted"/>
<keyword evidence="2" id="KW-0539">Nucleus</keyword>
<feature type="compositionally biased region" description="Basic and acidic residues" evidence="3">
    <location>
        <begin position="33"/>
        <end position="52"/>
    </location>
</feature>
<dbReference type="GO" id="GO:0005634">
    <property type="term" value="C:nucleus"/>
    <property type="evidence" value="ECO:0007669"/>
    <property type="project" value="UniProtKB-SubCell"/>
</dbReference>
<comment type="subcellular location">
    <subcellularLocation>
        <location evidence="1">Nucleus</location>
    </subcellularLocation>
</comment>
<dbReference type="PANTHER" id="PTHR46765">
    <property type="entry name" value="P-LOOP CONTAINING NUCLEOSIDE TRIPHOSPHATE HYDROLASES SUPERFAMILY PROTEIN"/>
    <property type="match status" value="1"/>
</dbReference>
<accession>A0A803Q3L7</accession>
<name>A0A803Q3L7_CANSA</name>